<dbReference type="Proteomes" id="UP000565441">
    <property type="component" value="Unassembled WGS sequence"/>
</dbReference>
<sequence length="299" mass="32348">MAFPYSTESASLTADDAGMRGTRMESRSLGLVSPGSTVPAAIQAAPCPPSAVEAKCYYYGLPSRPLMVARSSTNVWVAPTGPEAYLIPKELEPISSHPLQEIWETRVAPAIVKYLDSKGVKWTSVDPLRIGFAKESPKPVIIWIGVLPASLSAVDDIEVATGCKVILSDHDINDVHIEIRESEVFLHSGPKMYKPALTSNVTAGAKEPLSTALGLPICAEATPSIEGTGGFFISDPENPGKIYLVTARHVLFPLDEDSKELYQHRNNSGQPRKNVLLFGDAGIEKYIKDIELEIRGKHA</sequence>
<proteinExistence type="predicted"/>
<name>A0A8H5M762_9AGAR</name>
<protein>
    <submittedName>
        <fullName evidence="1">Uncharacterized protein</fullName>
    </submittedName>
</protein>
<dbReference type="AlphaFoldDB" id="A0A8H5M762"/>
<organism evidence="1 2">
    <name type="scientific">Tricholomella constricta</name>
    <dbReference type="NCBI Taxonomy" id="117010"/>
    <lineage>
        <taxon>Eukaryota</taxon>
        <taxon>Fungi</taxon>
        <taxon>Dikarya</taxon>
        <taxon>Basidiomycota</taxon>
        <taxon>Agaricomycotina</taxon>
        <taxon>Agaricomycetes</taxon>
        <taxon>Agaricomycetidae</taxon>
        <taxon>Agaricales</taxon>
        <taxon>Tricholomatineae</taxon>
        <taxon>Lyophyllaceae</taxon>
        <taxon>Tricholomella</taxon>
    </lineage>
</organism>
<reference evidence="1 2" key="1">
    <citation type="journal article" date="2020" name="ISME J.">
        <title>Uncovering the hidden diversity of litter-decomposition mechanisms in mushroom-forming fungi.</title>
        <authorList>
            <person name="Floudas D."/>
            <person name="Bentzer J."/>
            <person name="Ahren D."/>
            <person name="Johansson T."/>
            <person name="Persson P."/>
            <person name="Tunlid A."/>
        </authorList>
    </citation>
    <scope>NUCLEOTIDE SEQUENCE [LARGE SCALE GENOMIC DNA]</scope>
    <source>
        <strain evidence="1 2">CBS 661.87</strain>
    </source>
</reference>
<keyword evidence="2" id="KW-1185">Reference proteome</keyword>
<accession>A0A8H5M762</accession>
<dbReference type="EMBL" id="JAACJP010000007">
    <property type="protein sequence ID" value="KAF5383272.1"/>
    <property type="molecule type" value="Genomic_DNA"/>
</dbReference>
<evidence type="ECO:0000313" key="2">
    <source>
        <dbReference type="Proteomes" id="UP000565441"/>
    </source>
</evidence>
<evidence type="ECO:0000313" key="1">
    <source>
        <dbReference type="EMBL" id="KAF5383272.1"/>
    </source>
</evidence>
<gene>
    <name evidence="1" type="ORF">D9615_004809</name>
</gene>
<comment type="caution">
    <text evidence="1">The sequence shown here is derived from an EMBL/GenBank/DDBJ whole genome shotgun (WGS) entry which is preliminary data.</text>
</comment>
<dbReference type="OrthoDB" id="5424209at2759"/>